<proteinExistence type="predicted"/>
<comment type="caution">
    <text evidence="3">The sequence shown here is derived from an EMBL/GenBank/DDBJ whole genome shotgun (WGS) entry which is preliminary data.</text>
</comment>
<evidence type="ECO:0000256" key="1">
    <source>
        <dbReference type="ARBA" id="ARBA00022801"/>
    </source>
</evidence>
<reference evidence="3 4" key="1">
    <citation type="submission" date="2024-09" db="EMBL/GenBank/DDBJ databases">
        <authorList>
            <person name="Sun Q."/>
            <person name="Mori K."/>
        </authorList>
    </citation>
    <scope>NUCLEOTIDE SEQUENCE [LARGE SCALE GENOMIC DNA]</scope>
    <source>
        <strain evidence="3 4">TBRC 3947</strain>
    </source>
</reference>
<feature type="domain" description="Alpha/beta hydrolase fold-3" evidence="2">
    <location>
        <begin position="75"/>
        <end position="275"/>
    </location>
</feature>
<dbReference type="GO" id="GO:0016787">
    <property type="term" value="F:hydrolase activity"/>
    <property type="evidence" value="ECO:0007669"/>
    <property type="project" value="UniProtKB-KW"/>
</dbReference>
<dbReference type="InterPro" id="IPR029058">
    <property type="entry name" value="AB_hydrolase_fold"/>
</dbReference>
<dbReference type="PANTHER" id="PTHR48081">
    <property type="entry name" value="AB HYDROLASE SUPERFAMILY PROTEIN C4A8.06C"/>
    <property type="match status" value="1"/>
</dbReference>
<dbReference type="RefSeq" id="WP_377246947.1">
    <property type="nucleotide sequence ID" value="NZ_JBHLUH010000007.1"/>
</dbReference>
<name>A0ABV6LXZ8_9ACTN</name>
<evidence type="ECO:0000313" key="4">
    <source>
        <dbReference type="Proteomes" id="UP001589867"/>
    </source>
</evidence>
<accession>A0ABV6LXZ8</accession>
<protein>
    <submittedName>
        <fullName evidence="3">Alpha/beta hydrolase</fullName>
    </submittedName>
</protein>
<keyword evidence="1 3" id="KW-0378">Hydrolase</keyword>
<dbReference type="InterPro" id="IPR013094">
    <property type="entry name" value="AB_hydrolase_3"/>
</dbReference>
<dbReference type="SUPFAM" id="SSF53474">
    <property type="entry name" value="alpha/beta-Hydrolases"/>
    <property type="match status" value="1"/>
</dbReference>
<evidence type="ECO:0000313" key="3">
    <source>
        <dbReference type="EMBL" id="MFC0527307.1"/>
    </source>
</evidence>
<dbReference type="Proteomes" id="UP001589867">
    <property type="component" value="Unassembled WGS sequence"/>
</dbReference>
<dbReference type="PANTHER" id="PTHR48081:SF8">
    <property type="entry name" value="ALPHA_BETA HYDROLASE FOLD-3 DOMAIN-CONTAINING PROTEIN-RELATED"/>
    <property type="match status" value="1"/>
</dbReference>
<organism evidence="3 4">
    <name type="scientific">Phytohabitans kaempferiae</name>
    <dbReference type="NCBI Taxonomy" id="1620943"/>
    <lineage>
        <taxon>Bacteria</taxon>
        <taxon>Bacillati</taxon>
        <taxon>Actinomycetota</taxon>
        <taxon>Actinomycetes</taxon>
        <taxon>Micromonosporales</taxon>
        <taxon>Micromonosporaceae</taxon>
    </lineage>
</organism>
<dbReference type="Pfam" id="PF07859">
    <property type="entry name" value="Abhydrolase_3"/>
    <property type="match status" value="1"/>
</dbReference>
<gene>
    <name evidence="3" type="ORF">ACFFIA_06505</name>
</gene>
<dbReference type="Gene3D" id="3.40.50.1820">
    <property type="entry name" value="alpha/beta hydrolase"/>
    <property type="match status" value="1"/>
</dbReference>
<sequence>MYDQEVANLLRLLDEGFPPVERMDPLEARAAVAARVQPVANLEDVRAARDVLAGGVPVRVYEPHGVDRADPAVTIVFAHGGGFVLCDVDSHDSFCRSMARGTGATVVSVDYRRAPEHRAPAAAEDTYAALVWAAGTLGGRLVVVGDSAGGNVAAVAASLARDRGGPTLSGQVLLYPVIDPDCASATYASHGTGYYLTAEAMRWYWRQYLGDGLPEPAHLVAPLRAPTLAGLPPAVVVLGRLDPLHGEGVAYARALGAAGVPVVLREYPDMFHGFATIGPFTAGASARAVLWSDVRDLTREVAGGC</sequence>
<keyword evidence="4" id="KW-1185">Reference proteome</keyword>
<dbReference type="EMBL" id="JBHLUH010000007">
    <property type="protein sequence ID" value="MFC0527307.1"/>
    <property type="molecule type" value="Genomic_DNA"/>
</dbReference>
<dbReference type="InterPro" id="IPR050300">
    <property type="entry name" value="GDXG_lipolytic_enzyme"/>
</dbReference>
<evidence type="ECO:0000259" key="2">
    <source>
        <dbReference type="Pfam" id="PF07859"/>
    </source>
</evidence>